<proteinExistence type="predicted"/>
<name>A0A0J6FQ74_COCPO</name>
<organism evidence="1 2">
    <name type="scientific">Coccidioides posadasii RMSCC 3488</name>
    <dbReference type="NCBI Taxonomy" id="454284"/>
    <lineage>
        <taxon>Eukaryota</taxon>
        <taxon>Fungi</taxon>
        <taxon>Dikarya</taxon>
        <taxon>Ascomycota</taxon>
        <taxon>Pezizomycotina</taxon>
        <taxon>Eurotiomycetes</taxon>
        <taxon>Eurotiomycetidae</taxon>
        <taxon>Onygenales</taxon>
        <taxon>Onygenaceae</taxon>
        <taxon>Coccidioides</taxon>
    </lineage>
</organism>
<dbReference type="AlphaFoldDB" id="A0A0J6FQ74"/>
<sequence>MLGKGCIECTVGRVSNTRLAIIPIYRRWPSQESKTTSFKLLRTYQYLMPSPKLNWSIIHPKDRRQQRYDRALQVVKPGLGRATQRNIDLSIMVYPDFYAGS</sequence>
<accession>A0A0J6FQ74</accession>
<evidence type="ECO:0000313" key="1">
    <source>
        <dbReference type="EMBL" id="KMM72548.1"/>
    </source>
</evidence>
<dbReference type="VEuPathDB" id="FungiDB:CPAG_08842"/>
<reference evidence="2" key="3">
    <citation type="journal article" date="2010" name="Genome Res.">
        <title>Population genomic sequencing of Coccidioides fungi reveals recent hybridization and transposon control.</title>
        <authorList>
            <person name="Neafsey D.E."/>
            <person name="Barker B.M."/>
            <person name="Sharpton T.J."/>
            <person name="Stajich J.E."/>
            <person name="Park D.J."/>
            <person name="Whiston E."/>
            <person name="Hung C.-Y."/>
            <person name="McMahan C."/>
            <person name="White J."/>
            <person name="Sykes S."/>
            <person name="Heiman D."/>
            <person name="Young S."/>
            <person name="Zeng Q."/>
            <person name="Abouelleil A."/>
            <person name="Aftuck L."/>
            <person name="Bessette D."/>
            <person name="Brown A."/>
            <person name="FitzGerald M."/>
            <person name="Lui A."/>
            <person name="Macdonald J.P."/>
            <person name="Priest M."/>
            <person name="Orbach M.J."/>
            <person name="Galgiani J.N."/>
            <person name="Kirkland T.N."/>
            <person name="Cole G.T."/>
            <person name="Birren B.W."/>
            <person name="Henn M.R."/>
            <person name="Taylor J.W."/>
            <person name="Rounsley S.D."/>
        </authorList>
    </citation>
    <scope>NUCLEOTIDE SEQUENCE [LARGE SCALE GENOMIC DNA]</scope>
    <source>
        <strain evidence="2">RMSCC 3488</strain>
    </source>
</reference>
<dbReference type="EMBL" id="DS268114">
    <property type="protein sequence ID" value="KMM72548.1"/>
    <property type="molecule type" value="Genomic_DNA"/>
</dbReference>
<reference evidence="1 2" key="1">
    <citation type="submission" date="2007-06" db="EMBL/GenBank/DDBJ databases">
        <title>The Genome Sequence of Coccidioides posadasii RMSCC_3488.</title>
        <authorList>
            <consortium name="Coccidioides Genome Resources Consortium"/>
            <consortium name="The Broad Institute Genome Sequencing Platform"/>
            <person name="Henn M.R."/>
            <person name="Sykes S."/>
            <person name="Young S."/>
            <person name="Jaffe D."/>
            <person name="Berlin A."/>
            <person name="Alvarez P."/>
            <person name="Butler J."/>
            <person name="Gnerre S."/>
            <person name="Grabherr M."/>
            <person name="Mauceli E."/>
            <person name="Brockman W."/>
            <person name="Kodira C."/>
            <person name="Alvarado L."/>
            <person name="Zeng Q."/>
            <person name="Crawford M."/>
            <person name="Antoine C."/>
            <person name="Devon K."/>
            <person name="Galgiani J."/>
            <person name="Orsborn K."/>
            <person name="Lewis M.L."/>
            <person name="Nusbaum C."/>
            <person name="Galagan J."/>
            <person name="Birren B."/>
        </authorList>
    </citation>
    <scope>NUCLEOTIDE SEQUENCE [LARGE SCALE GENOMIC DNA]</scope>
    <source>
        <strain evidence="1 2">RMSCC 3488</strain>
    </source>
</reference>
<protein>
    <submittedName>
        <fullName evidence="1">Uncharacterized protein</fullName>
    </submittedName>
</protein>
<reference evidence="2" key="2">
    <citation type="journal article" date="2009" name="Genome Res.">
        <title>Comparative genomic analyses of the human fungal pathogens Coccidioides and their relatives.</title>
        <authorList>
            <person name="Sharpton T.J."/>
            <person name="Stajich J.E."/>
            <person name="Rounsley S.D."/>
            <person name="Gardner M.J."/>
            <person name="Wortman J.R."/>
            <person name="Jordar V.S."/>
            <person name="Maiti R."/>
            <person name="Kodira C.D."/>
            <person name="Neafsey D.E."/>
            <person name="Zeng Q."/>
            <person name="Hung C.-Y."/>
            <person name="McMahan C."/>
            <person name="Muszewska A."/>
            <person name="Grynberg M."/>
            <person name="Mandel M.A."/>
            <person name="Kellner E.M."/>
            <person name="Barker B.M."/>
            <person name="Galgiani J.N."/>
            <person name="Orbach M.J."/>
            <person name="Kirkland T.N."/>
            <person name="Cole G.T."/>
            <person name="Henn M.R."/>
            <person name="Birren B.W."/>
            <person name="Taylor J.W."/>
        </authorList>
    </citation>
    <scope>NUCLEOTIDE SEQUENCE [LARGE SCALE GENOMIC DNA]</scope>
    <source>
        <strain evidence="2">RMSCC 3488</strain>
    </source>
</reference>
<gene>
    <name evidence="1" type="ORF">CPAG_08842</name>
</gene>
<dbReference type="Proteomes" id="UP000054567">
    <property type="component" value="Unassembled WGS sequence"/>
</dbReference>
<evidence type="ECO:0000313" key="2">
    <source>
        <dbReference type="Proteomes" id="UP000054567"/>
    </source>
</evidence>